<protein>
    <submittedName>
        <fullName evidence="2">Uncharacterized protein</fullName>
    </submittedName>
</protein>
<reference evidence="2" key="1">
    <citation type="submission" date="2018-11" db="EMBL/GenBank/DDBJ databases">
        <authorList>
            <consortium name="Pathogen Informatics"/>
        </authorList>
    </citation>
    <scope>NUCLEOTIDE SEQUENCE</scope>
</reference>
<evidence type="ECO:0000313" key="2">
    <source>
        <dbReference type="EMBL" id="VEL33309.1"/>
    </source>
</evidence>
<keyword evidence="1" id="KW-1133">Transmembrane helix</keyword>
<dbReference type="AlphaFoldDB" id="A0A448XBZ7"/>
<keyword evidence="1" id="KW-0812">Transmembrane</keyword>
<evidence type="ECO:0000256" key="1">
    <source>
        <dbReference type="SAM" id="Phobius"/>
    </source>
</evidence>
<accession>A0A448XBZ7</accession>
<dbReference type="EMBL" id="CAAALY010245553">
    <property type="protein sequence ID" value="VEL33309.1"/>
    <property type="molecule type" value="Genomic_DNA"/>
</dbReference>
<keyword evidence="1" id="KW-0472">Membrane</keyword>
<keyword evidence="3" id="KW-1185">Reference proteome</keyword>
<dbReference type="Proteomes" id="UP000784294">
    <property type="component" value="Unassembled WGS sequence"/>
</dbReference>
<proteinExistence type="predicted"/>
<sequence>MSSSFSPPVLVMTSLKKRRIILRILLVKLLLLVLIYIPKLKKTVAKVNHSGPLLQRGISECLSESIATNTDSFDYVYGTGSSAVGGPVSRLAPALAASLLQNRGKPTHHPSTS</sequence>
<name>A0A448XBZ7_9PLAT</name>
<comment type="caution">
    <text evidence="2">The sequence shown here is derived from an EMBL/GenBank/DDBJ whole genome shotgun (WGS) entry which is preliminary data.</text>
</comment>
<organism evidence="2 3">
    <name type="scientific">Protopolystoma xenopodis</name>
    <dbReference type="NCBI Taxonomy" id="117903"/>
    <lineage>
        <taxon>Eukaryota</taxon>
        <taxon>Metazoa</taxon>
        <taxon>Spiralia</taxon>
        <taxon>Lophotrochozoa</taxon>
        <taxon>Platyhelminthes</taxon>
        <taxon>Monogenea</taxon>
        <taxon>Polyopisthocotylea</taxon>
        <taxon>Polystomatidea</taxon>
        <taxon>Polystomatidae</taxon>
        <taxon>Protopolystoma</taxon>
    </lineage>
</organism>
<gene>
    <name evidence="2" type="ORF">PXEA_LOCUS26749</name>
</gene>
<feature type="transmembrane region" description="Helical" evidence="1">
    <location>
        <begin position="20"/>
        <end position="37"/>
    </location>
</feature>
<evidence type="ECO:0000313" key="3">
    <source>
        <dbReference type="Proteomes" id="UP000784294"/>
    </source>
</evidence>